<dbReference type="GO" id="GO:0046872">
    <property type="term" value="F:metal ion binding"/>
    <property type="evidence" value="ECO:0007669"/>
    <property type="project" value="UniProtKB-KW"/>
</dbReference>
<dbReference type="InterPro" id="IPR006073">
    <property type="entry name" value="GTP-bd"/>
</dbReference>
<dbReference type="FunFam" id="3.10.20.30:FF:000001">
    <property type="entry name" value="Ribosome-binding ATPase YchF"/>
    <property type="match status" value="1"/>
</dbReference>
<dbReference type="GO" id="GO:0016887">
    <property type="term" value="F:ATP hydrolysis activity"/>
    <property type="evidence" value="ECO:0007669"/>
    <property type="project" value="InterPro"/>
</dbReference>
<dbReference type="GO" id="GO:0005524">
    <property type="term" value="F:ATP binding"/>
    <property type="evidence" value="ECO:0007669"/>
    <property type="project" value="UniProtKB-KW"/>
</dbReference>
<evidence type="ECO:0000256" key="1">
    <source>
        <dbReference type="ARBA" id="ARBA00022723"/>
    </source>
</evidence>
<dbReference type="AlphaFoldDB" id="A0A382CXR2"/>
<dbReference type="InterPro" id="IPR041706">
    <property type="entry name" value="YchF_N"/>
</dbReference>
<accession>A0A382CXR2</accession>
<evidence type="ECO:0000256" key="2">
    <source>
        <dbReference type="ARBA" id="ARBA00022741"/>
    </source>
</evidence>
<dbReference type="PROSITE" id="PS51710">
    <property type="entry name" value="G_OBG"/>
    <property type="match status" value="1"/>
</dbReference>
<gene>
    <name evidence="5" type="ORF">METZ01_LOCUS182967</name>
</gene>
<keyword evidence="3" id="KW-0067">ATP-binding</keyword>
<dbReference type="InterPro" id="IPR031167">
    <property type="entry name" value="G_OBG"/>
</dbReference>
<dbReference type="Gene3D" id="3.40.50.300">
    <property type="entry name" value="P-loop containing nucleotide triphosphate hydrolases"/>
    <property type="match status" value="1"/>
</dbReference>
<name>A0A382CXR2_9ZZZZ</name>
<evidence type="ECO:0000313" key="5">
    <source>
        <dbReference type="EMBL" id="SVB30113.1"/>
    </source>
</evidence>
<dbReference type="SUPFAM" id="SSF81271">
    <property type="entry name" value="TGS-like"/>
    <property type="match status" value="1"/>
</dbReference>
<evidence type="ECO:0000259" key="4">
    <source>
        <dbReference type="PROSITE" id="PS51710"/>
    </source>
</evidence>
<dbReference type="FunFam" id="1.10.150.300:FF:000001">
    <property type="entry name" value="Ribosome-binding ATPase YchF"/>
    <property type="match status" value="1"/>
</dbReference>
<dbReference type="PRINTS" id="PR00326">
    <property type="entry name" value="GTP1OBG"/>
</dbReference>
<evidence type="ECO:0000256" key="3">
    <source>
        <dbReference type="ARBA" id="ARBA00022840"/>
    </source>
</evidence>
<dbReference type="HAMAP" id="MF_00944">
    <property type="entry name" value="YchF_OLA1_ATPase"/>
    <property type="match status" value="1"/>
</dbReference>
<dbReference type="InterPro" id="IPR004396">
    <property type="entry name" value="ATPase_YchF/OLA1"/>
</dbReference>
<dbReference type="InterPro" id="IPR012675">
    <property type="entry name" value="Beta-grasp_dom_sf"/>
</dbReference>
<dbReference type="EMBL" id="UINC01036321">
    <property type="protein sequence ID" value="SVB30113.1"/>
    <property type="molecule type" value="Genomic_DNA"/>
</dbReference>
<keyword evidence="1" id="KW-0479">Metal-binding</keyword>
<dbReference type="InterPro" id="IPR027417">
    <property type="entry name" value="P-loop_NTPase"/>
</dbReference>
<organism evidence="5">
    <name type="scientific">marine metagenome</name>
    <dbReference type="NCBI Taxonomy" id="408172"/>
    <lineage>
        <taxon>unclassified sequences</taxon>
        <taxon>metagenomes</taxon>
        <taxon>ecological metagenomes</taxon>
    </lineage>
</organism>
<dbReference type="Pfam" id="PF06071">
    <property type="entry name" value="YchF-GTPase_C"/>
    <property type="match status" value="1"/>
</dbReference>
<proteinExistence type="inferred from homology"/>
<dbReference type="PANTHER" id="PTHR23305">
    <property type="entry name" value="OBG GTPASE FAMILY"/>
    <property type="match status" value="1"/>
</dbReference>
<protein>
    <recommendedName>
        <fullName evidence="4">OBG-type G domain-containing protein</fullName>
    </recommendedName>
</protein>
<reference evidence="5" key="1">
    <citation type="submission" date="2018-05" db="EMBL/GenBank/DDBJ databases">
        <authorList>
            <person name="Lanie J.A."/>
            <person name="Ng W.-L."/>
            <person name="Kazmierczak K.M."/>
            <person name="Andrzejewski T.M."/>
            <person name="Davidsen T.M."/>
            <person name="Wayne K.J."/>
            <person name="Tettelin H."/>
            <person name="Glass J.I."/>
            <person name="Rusch D."/>
            <person name="Podicherti R."/>
            <person name="Tsui H.-C.T."/>
            <person name="Winkler M.E."/>
        </authorList>
    </citation>
    <scope>NUCLEOTIDE SEQUENCE</scope>
</reference>
<dbReference type="PIRSF" id="PIRSF006641">
    <property type="entry name" value="CHP00092"/>
    <property type="match status" value="1"/>
</dbReference>
<dbReference type="CDD" id="cd01900">
    <property type="entry name" value="YchF"/>
    <property type="match status" value="1"/>
</dbReference>
<dbReference type="GO" id="GO:0005525">
    <property type="term" value="F:GTP binding"/>
    <property type="evidence" value="ECO:0007669"/>
    <property type="project" value="InterPro"/>
</dbReference>
<dbReference type="PANTHER" id="PTHR23305:SF18">
    <property type="entry name" value="OBG-TYPE G DOMAIN-CONTAINING PROTEIN"/>
    <property type="match status" value="1"/>
</dbReference>
<dbReference type="GO" id="GO:0005737">
    <property type="term" value="C:cytoplasm"/>
    <property type="evidence" value="ECO:0007669"/>
    <property type="project" value="TreeGrafter"/>
</dbReference>
<dbReference type="InterPro" id="IPR013029">
    <property type="entry name" value="YchF_C"/>
</dbReference>
<dbReference type="Gene3D" id="3.10.20.30">
    <property type="match status" value="1"/>
</dbReference>
<dbReference type="Gene3D" id="1.10.150.300">
    <property type="entry name" value="TGS-like domain"/>
    <property type="match status" value="1"/>
</dbReference>
<dbReference type="Pfam" id="PF01926">
    <property type="entry name" value="MMR_HSR1"/>
    <property type="match status" value="1"/>
</dbReference>
<sequence>MSLQCGIVGLPNVGKSTLFNALTESSVPAENYPFCTIEPHVGIVALPDDRLKELGNIYKPQKIVPAAVEFTDIAGLVRGASKGEGLGNKFLGQIRQTAAIIHVVRCFENDNVTHVEGNVDPIRDAGTIETELLLADLETLEKRHRKTEKGARSGDKRAKKELDLINRLIQHCNEGHRARTLPIHDADEKKILHSLHLLSSKPILYIANVDETEIIQDERNKHVQALFNFAEKEGNSAIRICASIEQEIAVLPKEEKELFLVEYNLPEPGLHKVIHAGFSLLGLHTFFTCGDKQVRAWTIPVGASAPKAAGEIHTDFERGFIKAEIFQYDEIIKHGSEKALSDLGLIRQEGKQYIVKDGDCIFFKFNV</sequence>
<dbReference type="CDD" id="cd04867">
    <property type="entry name" value="TGS_YchF_OLA1"/>
    <property type="match status" value="1"/>
</dbReference>
<dbReference type="SUPFAM" id="SSF52540">
    <property type="entry name" value="P-loop containing nucleoside triphosphate hydrolases"/>
    <property type="match status" value="1"/>
</dbReference>
<feature type="domain" description="OBG-type G" evidence="4">
    <location>
        <begin position="3"/>
        <end position="260"/>
    </location>
</feature>
<dbReference type="InterPro" id="IPR012676">
    <property type="entry name" value="TGS-like"/>
</dbReference>
<dbReference type="NCBIfam" id="TIGR00092">
    <property type="entry name" value="redox-regulated ATPase YchF"/>
    <property type="match status" value="1"/>
</dbReference>
<keyword evidence="2" id="KW-0547">Nucleotide-binding</keyword>
<dbReference type="InterPro" id="IPR023192">
    <property type="entry name" value="TGS-like_dom_sf"/>
</dbReference>